<sequence>MDYGTFEDYVARELSSLRRIAYFHVRDWETADDLVQDTLVRMARSWPRMNRGHRPTRSYGVTVLENLVKDLHRRKSREHRAITLAQANRMEADRAFHEPDDLWEQTAALSRQQRTVIYLRFCQDLSVQRVAELLDCSEGNVKRHTYDALKRLGSIISGEHDEQGETNA</sequence>
<evidence type="ECO:0000259" key="6">
    <source>
        <dbReference type="Pfam" id="PF04542"/>
    </source>
</evidence>
<evidence type="ECO:0000256" key="2">
    <source>
        <dbReference type="ARBA" id="ARBA00023015"/>
    </source>
</evidence>
<organism evidence="8 9">
    <name type="scientific">Nocardioides potassii</name>
    <dbReference type="NCBI Taxonomy" id="2911371"/>
    <lineage>
        <taxon>Bacteria</taxon>
        <taxon>Bacillati</taxon>
        <taxon>Actinomycetota</taxon>
        <taxon>Actinomycetes</taxon>
        <taxon>Propionibacteriales</taxon>
        <taxon>Nocardioidaceae</taxon>
        <taxon>Nocardioides</taxon>
    </lineage>
</organism>
<dbReference type="Gene3D" id="1.10.1740.10">
    <property type="match status" value="1"/>
</dbReference>
<keyword evidence="3" id="KW-0731">Sigma factor</keyword>
<dbReference type="InterPro" id="IPR036388">
    <property type="entry name" value="WH-like_DNA-bd_sf"/>
</dbReference>
<dbReference type="Gene3D" id="1.10.10.10">
    <property type="entry name" value="Winged helix-like DNA-binding domain superfamily/Winged helix DNA-binding domain"/>
    <property type="match status" value="1"/>
</dbReference>
<dbReference type="InterPro" id="IPR039425">
    <property type="entry name" value="RNA_pol_sigma-70-like"/>
</dbReference>
<evidence type="ECO:0000259" key="7">
    <source>
        <dbReference type="Pfam" id="PF08281"/>
    </source>
</evidence>
<dbReference type="Pfam" id="PF04542">
    <property type="entry name" value="Sigma70_r2"/>
    <property type="match status" value="1"/>
</dbReference>
<dbReference type="EMBL" id="JAKJHZ010000007">
    <property type="protein sequence ID" value="MCF6378106.1"/>
    <property type="molecule type" value="Genomic_DNA"/>
</dbReference>
<evidence type="ECO:0000256" key="1">
    <source>
        <dbReference type="ARBA" id="ARBA00010641"/>
    </source>
</evidence>
<name>A0ABS9HCT4_9ACTN</name>
<evidence type="ECO:0000256" key="5">
    <source>
        <dbReference type="ARBA" id="ARBA00023163"/>
    </source>
</evidence>
<keyword evidence="5" id="KW-0804">Transcription</keyword>
<dbReference type="InterPro" id="IPR013325">
    <property type="entry name" value="RNA_pol_sigma_r2"/>
</dbReference>
<protein>
    <submittedName>
        <fullName evidence="8">Sigma-70 family RNA polymerase sigma factor</fullName>
    </submittedName>
</protein>
<dbReference type="InterPro" id="IPR007627">
    <property type="entry name" value="RNA_pol_sigma70_r2"/>
</dbReference>
<feature type="domain" description="RNA polymerase sigma factor 70 region 4 type 2" evidence="7">
    <location>
        <begin position="102"/>
        <end position="152"/>
    </location>
</feature>
<dbReference type="NCBIfam" id="TIGR02937">
    <property type="entry name" value="sigma70-ECF"/>
    <property type="match status" value="1"/>
</dbReference>
<evidence type="ECO:0000313" key="8">
    <source>
        <dbReference type="EMBL" id="MCF6378106.1"/>
    </source>
</evidence>
<reference evidence="8 9" key="1">
    <citation type="submission" date="2022-01" db="EMBL/GenBank/DDBJ databases">
        <title>Nocardioides sp. nov., an actinomycete isolated from mining soil.</title>
        <authorList>
            <person name="Liu L."/>
        </authorList>
    </citation>
    <scope>NUCLEOTIDE SEQUENCE [LARGE SCALE GENOMIC DNA]</scope>
    <source>
        <strain evidence="8 9">KLBMP 9356</strain>
    </source>
</reference>
<dbReference type="SUPFAM" id="SSF88659">
    <property type="entry name" value="Sigma3 and sigma4 domains of RNA polymerase sigma factors"/>
    <property type="match status" value="1"/>
</dbReference>
<comment type="caution">
    <text evidence="8">The sequence shown here is derived from an EMBL/GenBank/DDBJ whole genome shotgun (WGS) entry which is preliminary data.</text>
</comment>
<dbReference type="InterPro" id="IPR013249">
    <property type="entry name" value="RNA_pol_sigma70_r4_t2"/>
</dbReference>
<dbReference type="PANTHER" id="PTHR43133">
    <property type="entry name" value="RNA POLYMERASE ECF-TYPE SIGMA FACTO"/>
    <property type="match status" value="1"/>
</dbReference>
<accession>A0ABS9HCT4</accession>
<dbReference type="SUPFAM" id="SSF88946">
    <property type="entry name" value="Sigma2 domain of RNA polymerase sigma factors"/>
    <property type="match status" value="1"/>
</dbReference>
<evidence type="ECO:0000256" key="3">
    <source>
        <dbReference type="ARBA" id="ARBA00023082"/>
    </source>
</evidence>
<keyword evidence="2" id="KW-0805">Transcription regulation</keyword>
<keyword evidence="4" id="KW-0238">DNA-binding</keyword>
<dbReference type="Pfam" id="PF08281">
    <property type="entry name" value="Sigma70_r4_2"/>
    <property type="match status" value="1"/>
</dbReference>
<dbReference type="InterPro" id="IPR013324">
    <property type="entry name" value="RNA_pol_sigma_r3/r4-like"/>
</dbReference>
<comment type="similarity">
    <text evidence="1">Belongs to the sigma-70 factor family. ECF subfamily.</text>
</comment>
<keyword evidence="9" id="KW-1185">Reference proteome</keyword>
<dbReference type="PANTHER" id="PTHR43133:SF8">
    <property type="entry name" value="RNA POLYMERASE SIGMA FACTOR HI_1459-RELATED"/>
    <property type="match status" value="1"/>
</dbReference>
<feature type="domain" description="RNA polymerase sigma-70 region 2" evidence="6">
    <location>
        <begin position="11"/>
        <end position="77"/>
    </location>
</feature>
<evidence type="ECO:0000313" key="9">
    <source>
        <dbReference type="Proteomes" id="UP001201161"/>
    </source>
</evidence>
<gene>
    <name evidence="8" type="ORF">L2K70_10880</name>
</gene>
<dbReference type="InterPro" id="IPR014284">
    <property type="entry name" value="RNA_pol_sigma-70_dom"/>
</dbReference>
<dbReference type="RefSeq" id="WP_236401863.1">
    <property type="nucleotide sequence ID" value="NZ_JAKJHZ010000007.1"/>
</dbReference>
<evidence type="ECO:0000256" key="4">
    <source>
        <dbReference type="ARBA" id="ARBA00023125"/>
    </source>
</evidence>
<dbReference type="Proteomes" id="UP001201161">
    <property type="component" value="Unassembled WGS sequence"/>
</dbReference>
<proteinExistence type="inferred from homology"/>